<reference evidence="2 3" key="1">
    <citation type="journal article" date="2018" name="Nat. Genet.">
        <title>The Rosa genome provides new insights in the design of modern roses.</title>
        <authorList>
            <person name="Bendahmane M."/>
        </authorList>
    </citation>
    <scope>NUCLEOTIDE SEQUENCE [LARGE SCALE GENOMIC DNA]</scope>
    <source>
        <strain evidence="3">cv. Old Blush</strain>
    </source>
</reference>
<accession>A0A2P6Q0X2</accession>
<evidence type="ECO:0000313" key="2">
    <source>
        <dbReference type="EMBL" id="PRQ27840.1"/>
    </source>
</evidence>
<dbReference type="SUPFAM" id="SSF81383">
    <property type="entry name" value="F-box domain"/>
    <property type="match status" value="1"/>
</dbReference>
<dbReference type="STRING" id="74649.A0A2P6Q0X2"/>
<dbReference type="InterPro" id="IPR017451">
    <property type="entry name" value="F-box-assoc_interact_dom"/>
</dbReference>
<dbReference type="InterPro" id="IPR013187">
    <property type="entry name" value="F-box-assoc_dom_typ3"/>
</dbReference>
<dbReference type="AlphaFoldDB" id="A0A2P6Q0X2"/>
<organism evidence="2 3">
    <name type="scientific">Rosa chinensis</name>
    <name type="common">China rose</name>
    <dbReference type="NCBI Taxonomy" id="74649"/>
    <lineage>
        <taxon>Eukaryota</taxon>
        <taxon>Viridiplantae</taxon>
        <taxon>Streptophyta</taxon>
        <taxon>Embryophyta</taxon>
        <taxon>Tracheophyta</taxon>
        <taxon>Spermatophyta</taxon>
        <taxon>Magnoliopsida</taxon>
        <taxon>eudicotyledons</taxon>
        <taxon>Gunneridae</taxon>
        <taxon>Pentapetalae</taxon>
        <taxon>rosids</taxon>
        <taxon>fabids</taxon>
        <taxon>Rosales</taxon>
        <taxon>Rosaceae</taxon>
        <taxon>Rosoideae</taxon>
        <taxon>Rosoideae incertae sedis</taxon>
        <taxon>Rosa</taxon>
    </lineage>
</organism>
<dbReference type="Gene3D" id="1.20.1280.50">
    <property type="match status" value="1"/>
</dbReference>
<dbReference type="Pfam" id="PF08268">
    <property type="entry name" value="FBA_3"/>
    <property type="match status" value="1"/>
</dbReference>
<dbReference type="SMART" id="SM00256">
    <property type="entry name" value="FBOX"/>
    <property type="match status" value="1"/>
</dbReference>
<proteinExistence type="predicted"/>
<dbReference type="PANTHER" id="PTHR31672:SF13">
    <property type="entry name" value="F-BOX PROTEIN CPR30-LIKE"/>
    <property type="match status" value="1"/>
</dbReference>
<protein>
    <submittedName>
        <fullName evidence="2">Putative F-box domain-containing protein</fullName>
    </submittedName>
</protein>
<dbReference type="Proteomes" id="UP000238479">
    <property type="component" value="Chromosome 6"/>
</dbReference>
<dbReference type="InterPro" id="IPR036047">
    <property type="entry name" value="F-box-like_dom_sf"/>
</dbReference>
<dbReference type="EMBL" id="PDCK01000044">
    <property type="protein sequence ID" value="PRQ27840.1"/>
    <property type="molecule type" value="Genomic_DNA"/>
</dbReference>
<keyword evidence="3" id="KW-1185">Reference proteome</keyword>
<dbReference type="NCBIfam" id="TIGR01640">
    <property type="entry name" value="F_box_assoc_1"/>
    <property type="match status" value="1"/>
</dbReference>
<feature type="domain" description="F-box" evidence="1">
    <location>
        <begin position="36"/>
        <end position="76"/>
    </location>
</feature>
<dbReference type="InterPro" id="IPR050796">
    <property type="entry name" value="SCF_F-box_component"/>
</dbReference>
<name>A0A2P6Q0X2_ROSCH</name>
<dbReference type="Gramene" id="PRQ27840">
    <property type="protein sequence ID" value="PRQ27840"/>
    <property type="gene ID" value="RchiOBHm_Chr6g0309591"/>
</dbReference>
<dbReference type="PANTHER" id="PTHR31672">
    <property type="entry name" value="BNACNNG10540D PROTEIN"/>
    <property type="match status" value="1"/>
</dbReference>
<dbReference type="OMA" id="VICLKSW"/>
<evidence type="ECO:0000313" key="3">
    <source>
        <dbReference type="Proteomes" id="UP000238479"/>
    </source>
</evidence>
<dbReference type="Pfam" id="PF00646">
    <property type="entry name" value="F-box"/>
    <property type="match status" value="1"/>
</dbReference>
<evidence type="ECO:0000259" key="1">
    <source>
        <dbReference type="SMART" id="SM00256"/>
    </source>
</evidence>
<gene>
    <name evidence="2" type="ORF">RchiOBHm_Chr6g0309591</name>
</gene>
<dbReference type="InterPro" id="IPR001810">
    <property type="entry name" value="F-box_dom"/>
</dbReference>
<dbReference type="OrthoDB" id="610337at2759"/>
<comment type="caution">
    <text evidence="2">The sequence shown here is derived from an EMBL/GenBank/DDBJ whole genome shotgun (WGS) entry which is preliminary data.</text>
</comment>
<sequence>MLIGKKRKLLRVPSLTRKPDQRQELQPNFPCRFHSLPQVLVTHILSSLCFKTVAICRCVCKAWLSITSAPKFAHLHYSKSIGTLGFLNQALNVTYIKEAACAASDKYIELTFEDILRERFPSTSIYSQFINSCNGFICLQGNQTRSIRDEKRFYVCNPVTGEFITIPLPKEKYIESDAFVGLGFSAVTNEYKVLQTSTSVYDREEKKAEIYTIGSRGVWRSIGKAPVQHVELPMNSYLHGALHWAPSLSVFSSTGECIHSFDFEKEEFRRLPLPSCVVHVEESWYGEKAWKLGVLQGCLFLGVPGEDHYNECDVWVMKDYGVQESWTKVFVIKNLLLETLCRPYFEPLMFLSDGSILISFCNEVLISYNQETESYLKIQGYLGRITAYHPSFVSLCTVSNGADVERIRDSKMYDKLCAESYDDSAVYEVVPPHDSEKRNTCSDQSAFVEGLSKATKSSLDSPWRIGTQCARCDGNLGYVFRGKGFAVCENCFNKGSF</sequence>